<evidence type="ECO:0008006" key="5">
    <source>
        <dbReference type="Google" id="ProtNLM"/>
    </source>
</evidence>
<dbReference type="RefSeq" id="WP_188823622.1">
    <property type="nucleotide sequence ID" value="NZ_BMHH01000006.1"/>
</dbReference>
<keyword evidence="2" id="KW-0472">Membrane</keyword>
<accession>A0A916SA45</accession>
<keyword evidence="4" id="KW-1185">Reference proteome</keyword>
<dbReference type="AlphaFoldDB" id="A0A916SA45"/>
<dbReference type="EMBL" id="BMHH01000006">
    <property type="protein sequence ID" value="GGA90471.1"/>
    <property type="molecule type" value="Genomic_DNA"/>
</dbReference>
<protein>
    <recommendedName>
        <fullName evidence="5">DUF2628 domain-containing protein</fullName>
    </recommendedName>
</protein>
<evidence type="ECO:0000313" key="4">
    <source>
        <dbReference type="Proteomes" id="UP000646478"/>
    </source>
</evidence>
<reference evidence="3" key="1">
    <citation type="journal article" date="2014" name="Int. J. Syst. Evol. Microbiol.">
        <title>Complete genome sequence of Corynebacterium casei LMG S-19264T (=DSM 44701T), isolated from a smear-ripened cheese.</title>
        <authorList>
            <consortium name="US DOE Joint Genome Institute (JGI-PGF)"/>
            <person name="Walter F."/>
            <person name="Albersmeier A."/>
            <person name="Kalinowski J."/>
            <person name="Ruckert C."/>
        </authorList>
    </citation>
    <scope>NUCLEOTIDE SEQUENCE</scope>
    <source>
        <strain evidence="3">CGMCC 1.15082</strain>
    </source>
</reference>
<organism evidence="3 4">
    <name type="scientific">Brucella endophytica</name>
    <dbReference type="NCBI Taxonomy" id="1963359"/>
    <lineage>
        <taxon>Bacteria</taxon>
        <taxon>Pseudomonadati</taxon>
        <taxon>Pseudomonadota</taxon>
        <taxon>Alphaproteobacteria</taxon>
        <taxon>Hyphomicrobiales</taxon>
        <taxon>Brucellaceae</taxon>
        <taxon>Brucella/Ochrobactrum group</taxon>
        <taxon>Brucella</taxon>
    </lineage>
</organism>
<sequence>MASYVVMEPPAETGKDTAERTVFVRDGFSFLALIMPVIWLLFYRLWFEAGLVLAAAVALGVAGEYWGAPGTATILTLLISILVALEGNNWRLSALRRKGYAEKGVIEADDRAEAEIRYFSNGATAPATRKKRASRSASTQPDARLGLVGFSGEN</sequence>
<feature type="transmembrane region" description="Helical" evidence="2">
    <location>
        <begin position="66"/>
        <end position="87"/>
    </location>
</feature>
<keyword evidence="2" id="KW-0812">Transmembrane</keyword>
<dbReference type="InterPro" id="IPR024399">
    <property type="entry name" value="DUF2628"/>
</dbReference>
<proteinExistence type="predicted"/>
<evidence type="ECO:0000313" key="3">
    <source>
        <dbReference type="EMBL" id="GGA90471.1"/>
    </source>
</evidence>
<dbReference type="Proteomes" id="UP000646478">
    <property type="component" value="Unassembled WGS sequence"/>
</dbReference>
<keyword evidence="2" id="KW-1133">Transmembrane helix</keyword>
<name>A0A916SA45_9HYPH</name>
<evidence type="ECO:0000256" key="2">
    <source>
        <dbReference type="SAM" id="Phobius"/>
    </source>
</evidence>
<reference evidence="3" key="2">
    <citation type="submission" date="2020-09" db="EMBL/GenBank/DDBJ databases">
        <authorList>
            <person name="Sun Q."/>
            <person name="Zhou Y."/>
        </authorList>
    </citation>
    <scope>NUCLEOTIDE SEQUENCE</scope>
    <source>
        <strain evidence="3">CGMCC 1.15082</strain>
    </source>
</reference>
<evidence type="ECO:0000256" key="1">
    <source>
        <dbReference type="SAM" id="MobiDB-lite"/>
    </source>
</evidence>
<feature type="transmembrane region" description="Helical" evidence="2">
    <location>
        <begin position="28"/>
        <end position="46"/>
    </location>
</feature>
<comment type="caution">
    <text evidence="3">The sequence shown here is derived from an EMBL/GenBank/DDBJ whole genome shotgun (WGS) entry which is preliminary data.</text>
</comment>
<gene>
    <name evidence="3" type="ORF">GCM10011491_18000</name>
</gene>
<feature type="region of interest" description="Disordered" evidence="1">
    <location>
        <begin position="127"/>
        <end position="154"/>
    </location>
</feature>
<dbReference type="Pfam" id="PF10947">
    <property type="entry name" value="DUF2628"/>
    <property type="match status" value="1"/>
</dbReference>